<evidence type="ECO:0000313" key="2">
    <source>
        <dbReference type="EMBL" id="QJH94187.1"/>
    </source>
</evidence>
<sequence>MSFQLNGGENFYINRQLEDPLDTNTYYVRAYIRKASDDSLIDTVDLDDKGDQRFRKVWHVPNYTDHTWITITTRVYTDSGYTTESNLYAREEQTFLIQTRWSRAFGSGGGADVDYKRIKKLIKEEVENIKFPELPEPKIITKYNTVQEKIIVDLSPLTKQLKVISESIDIIRNKKDKDVNFTPVSNEIKALGDMLVKTIKVAPEADLTPILRAIDGISTSLSTEMGDIKKNTEKEEIVVDKRKEKLLKRRNVFLGKTQLNRI</sequence>
<proteinExistence type="predicted"/>
<name>A0A6H1ZGD8_9ZZZZ</name>
<dbReference type="EMBL" id="MT144597">
    <property type="protein sequence ID" value="QJH94187.1"/>
    <property type="molecule type" value="Genomic_DNA"/>
</dbReference>
<evidence type="ECO:0000313" key="1">
    <source>
        <dbReference type="EMBL" id="QJA46335.1"/>
    </source>
</evidence>
<organism evidence="1">
    <name type="scientific">viral metagenome</name>
    <dbReference type="NCBI Taxonomy" id="1070528"/>
    <lineage>
        <taxon>unclassified sequences</taxon>
        <taxon>metagenomes</taxon>
        <taxon>organismal metagenomes</taxon>
    </lineage>
</organism>
<dbReference type="EMBL" id="MT144007">
    <property type="protein sequence ID" value="QJA46335.1"/>
    <property type="molecule type" value="Genomic_DNA"/>
</dbReference>
<reference evidence="1" key="1">
    <citation type="submission" date="2020-03" db="EMBL/GenBank/DDBJ databases">
        <title>The deep terrestrial virosphere.</title>
        <authorList>
            <person name="Holmfeldt K."/>
            <person name="Nilsson E."/>
            <person name="Simone D."/>
            <person name="Lopez-Fernandez M."/>
            <person name="Wu X."/>
            <person name="de Brujin I."/>
            <person name="Lundin D."/>
            <person name="Andersson A."/>
            <person name="Bertilsson S."/>
            <person name="Dopson M."/>
        </authorList>
    </citation>
    <scope>NUCLEOTIDE SEQUENCE</scope>
    <source>
        <strain evidence="1">TM448A00373</strain>
        <strain evidence="2">TM448B00195</strain>
    </source>
</reference>
<accession>A0A6H1ZGD8</accession>
<protein>
    <submittedName>
        <fullName evidence="1">Uncharacterized protein</fullName>
    </submittedName>
</protein>
<dbReference type="AlphaFoldDB" id="A0A6H1ZGD8"/>
<gene>
    <name evidence="1" type="ORF">TM448A00373_0042</name>
    <name evidence="2" type="ORF">TM448B00195_0027</name>
</gene>